<dbReference type="STRING" id="946122.A0A0C2SCN5"/>
<dbReference type="Pfam" id="PF00641">
    <property type="entry name" value="Zn_ribbon_RanBP"/>
    <property type="match status" value="1"/>
</dbReference>
<dbReference type="AlphaFoldDB" id="A0A0C2SCN5"/>
<dbReference type="GO" id="GO:0003729">
    <property type="term" value="F:mRNA binding"/>
    <property type="evidence" value="ECO:0007669"/>
    <property type="project" value="TreeGrafter"/>
</dbReference>
<dbReference type="PANTHER" id="PTHR23111:SF40">
    <property type="entry name" value="RNA-BINDING PROTEIN INVOLVED IN HETEROCHROMATIN ASSEMBLY-RELATED"/>
    <property type="match status" value="1"/>
</dbReference>
<evidence type="ECO:0000256" key="1">
    <source>
        <dbReference type="ARBA" id="ARBA00022723"/>
    </source>
</evidence>
<sequence length="618" mass="67561">MLDAPFSMSMSIHCPADVSDPAIIDIFTPKIPKSDPLRAPSSPGCYQDPSFDVFVAMRSRVVRFYDLPPMAESYLSVMFLSQNVGSQSPPISMWVMQDAGPCVREVWAVFQTHEEARAALALCSPTVSVAPALESDLEPYHKLQPFALKPISRHFSHVAESQTISIDANPRPHLSPSPSFPDLQSAAHLMHDKFPSQKHDYPISTNPPNPRSNFRIGDWICTSAKCGAHNFGRNLVCIGCGSSRVNNGSLMLQHPFSNPATARAIPSPRFATQNNTRSQTATAVQGCTYLTSCPTPFVNEPTVNLSKPHQPLLTPSGRGFAIGGRVRNISSDPLTPCIMYWPDNEPLPEQGQIRPNALVTVTHPPILNTGNRGPISHQPGDWVCQKCNYLNWRRRKVCQTCLPYAEGNGDSISAAIQAERISLLTSVLAQTQLSGNNATLGPAAPQGLRSHSATPPHPRCPPMSPGLLNSVHRSQSHAELASRYIIQDAKPQPIYQTSGHRRPSPLYMTPRPDMMQTQTPPSLLPSFLQDIVQSPTLSSLSSASSPDLSFEDEKTLTQNDCSLPAKQDSASSSPSANIWRLDFEESRSLNAFMLPTTQHDLIGARKTIPPMFHISQPA</sequence>
<dbReference type="SUPFAM" id="SSF90209">
    <property type="entry name" value="Ran binding protein zinc finger-like"/>
    <property type="match status" value="2"/>
</dbReference>
<reference evidence="7 8" key="1">
    <citation type="submission" date="2014-04" db="EMBL/GenBank/DDBJ databases">
        <title>Evolutionary Origins and Diversification of the Mycorrhizal Mutualists.</title>
        <authorList>
            <consortium name="DOE Joint Genome Institute"/>
            <consortium name="Mycorrhizal Genomics Consortium"/>
            <person name="Kohler A."/>
            <person name="Kuo A."/>
            <person name="Nagy L.G."/>
            <person name="Floudas D."/>
            <person name="Copeland A."/>
            <person name="Barry K.W."/>
            <person name="Cichocki N."/>
            <person name="Veneault-Fourrey C."/>
            <person name="LaButti K."/>
            <person name="Lindquist E.A."/>
            <person name="Lipzen A."/>
            <person name="Lundell T."/>
            <person name="Morin E."/>
            <person name="Murat C."/>
            <person name="Riley R."/>
            <person name="Ohm R."/>
            <person name="Sun H."/>
            <person name="Tunlid A."/>
            <person name="Henrissat B."/>
            <person name="Grigoriev I.V."/>
            <person name="Hibbett D.S."/>
            <person name="Martin F."/>
        </authorList>
    </citation>
    <scope>NUCLEOTIDE SEQUENCE [LARGE SCALE GENOMIC DNA]</scope>
    <source>
        <strain evidence="7 8">Koide BX008</strain>
    </source>
</reference>
<protein>
    <recommendedName>
        <fullName evidence="6">RanBP2-type domain-containing protein</fullName>
    </recommendedName>
</protein>
<keyword evidence="3" id="KW-0862">Zinc</keyword>
<dbReference type="OrthoDB" id="448399at2759"/>
<dbReference type="Proteomes" id="UP000054549">
    <property type="component" value="Unassembled WGS sequence"/>
</dbReference>
<evidence type="ECO:0000256" key="3">
    <source>
        <dbReference type="ARBA" id="ARBA00022833"/>
    </source>
</evidence>
<keyword evidence="1" id="KW-0479">Metal-binding</keyword>
<evidence type="ECO:0000313" key="7">
    <source>
        <dbReference type="EMBL" id="KIL60705.1"/>
    </source>
</evidence>
<keyword evidence="2 4" id="KW-0863">Zinc-finger</keyword>
<dbReference type="HOGENOM" id="CLU_014246_1_0_1"/>
<keyword evidence="8" id="KW-1185">Reference proteome</keyword>
<evidence type="ECO:0000256" key="2">
    <source>
        <dbReference type="ARBA" id="ARBA00022771"/>
    </source>
</evidence>
<dbReference type="PROSITE" id="PS01358">
    <property type="entry name" value="ZF_RANBP2_1"/>
    <property type="match status" value="2"/>
</dbReference>
<dbReference type="InParanoid" id="A0A0C2SCN5"/>
<feature type="domain" description="RanBP2-type" evidence="6">
    <location>
        <begin position="215"/>
        <end position="246"/>
    </location>
</feature>
<evidence type="ECO:0000313" key="8">
    <source>
        <dbReference type="Proteomes" id="UP000054549"/>
    </source>
</evidence>
<dbReference type="EMBL" id="KN818294">
    <property type="protein sequence ID" value="KIL60705.1"/>
    <property type="molecule type" value="Genomic_DNA"/>
</dbReference>
<name>A0A0C2SCN5_AMAMK</name>
<dbReference type="Gene3D" id="4.10.1060.10">
    <property type="entry name" value="Zinc finger, RanBP2-type"/>
    <property type="match status" value="2"/>
</dbReference>
<evidence type="ECO:0000256" key="4">
    <source>
        <dbReference type="PROSITE-ProRule" id="PRU00322"/>
    </source>
</evidence>
<dbReference type="InterPro" id="IPR001876">
    <property type="entry name" value="Znf_RanBP2"/>
</dbReference>
<dbReference type="InterPro" id="IPR036443">
    <property type="entry name" value="Znf_RanBP2_sf"/>
</dbReference>
<organism evidence="7 8">
    <name type="scientific">Amanita muscaria (strain Koide BX008)</name>
    <dbReference type="NCBI Taxonomy" id="946122"/>
    <lineage>
        <taxon>Eukaryota</taxon>
        <taxon>Fungi</taxon>
        <taxon>Dikarya</taxon>
        <taxon>Basidiomycota</taxon>
        <taxon>Agaricomycotina</taxon>
        <taxon>Agaricomycetes</taxon>
        <taxon>Agaricomycetidae</taxon>
        <taxon>Agaricales</taxon>
        <taxon>Pluteineae</taxon>
        <taxon>Amanitaceae</taxon>
        <taxon>Amanita</taxon>
    </lineage>
</organism>
<dbReference type="GO" id="GO:0008270">
    <property type="term" value="F:zinc ion binding"/>
    <property type="evidence" value="ECO:0007669"/>
    <property type="project" value="UniProtKB-KW"/>
</dbReference>
<dbReference type="SMART" id="SM00547">
    <property type="entry name" value="ZnF_RBZ"/>
    <property type="match status" value="2"/>
</dbReference>
<accession>A0A0C2SCN5</accession>
<feature type="region of interest" description="Disordered" evidence="5">
    <location>
        <begin position="438"/>
        <end position="460"/>
    </location>
</feature>
<dbReference type="PANTHER" id="PTHR23111">
    <property type="entry name" value="ZINC FINGER PROTEIN"/>
    <property type="match status" value="1"/>
</dbReference>
<evidence type="ECO:0000256" key="5">
    <source>
        <dbReference type="SAM" id="MobiDB-lite"/>
    </source>
</evidence>
<proteinExistence type="predicted"/>
<evidence type="ECO:0000259" key="6">
    <source>
        <dbReference type="PROSITE" id="PS50199"/>
    </source>
</evidence>
<dbReference type="PROSITE" id="PS50199">
    <property type="entry name" value="ZF_RANBP2_2"/>
    <property type="match status" value="1"/>
</dbReference>
<gene>
    <name evidence="7" type="ORF">M378DRAFT_83395</name>
</gene>